<protein>
    <submittedName>
        <fullName evidence="2">Cell shape determination protein CcmA</fullName>
    </submittedName>
</protein>
<dbReference type="Proteomes" id="UP000717981">
    <property type="component" value="Unassembled WGS sequence"/>
</dbReference>
<dbReference type="PANTHER" id="PTHR35024">
    <property type="entry name" value="HYPOTHETICAL CYTOSOLIC PROTEIN"/>
    <property type="match status" value="1"/>
</dbReference>
<dbReference type="EMBL" id="PDWK01000038">
    <property type="protein sequence ID" value="KAF1688721.1"/>
    <property type="molecule type" value="Genomic_DNA"/>
</dbReference>
<evidence type="ECO:0000313" key="3">
    <source>
        <dbReference type="Proteomes" id="UP000717981"/>
    </source>
</evidence>
<accession>A0A921P3J5</accession>
<dbReference type="PANTHER" id="PTHR35024:SF4">
    <property type="entry name" value="POLYMER-FORMING CYTOSKELETAL PROTEIN"/>
    <property type="match status" value="1"/>
</dbReference>
<dbReference type="Pfam" id="PF04519">
    <property type="entry name" value="Bactofilin"/>
    <property type="match status" value="1"/>
</dbReference>
<comment type="similarity">
    <text evidence="1">Belongs to the bactofilin family.</text>
</comment>
<dbReference type="RefSeq" id="WP_162124640.1">
    <property type="nucleotide sequence ID" value="NZ_PDWK01000038.1"/>
</dbReference>
<dbReference type="AlphaFoldDB" id="A0A921P3J5"/>
<gene>
    <name evidence="2" type="ORF">CR938_08705</name>
</gene>
<evidence type="ECO:0000313" key="2">
    <source>
        <dbReference type="EMBL" id="KAF1688721.1"/>
    </source>
</evidence>
<sequence>MFKSKSTQQRDGFAVDTLIGPGVVIHGDIEFTGGLYVEGRIQGKVTATPGKPATLILAEHGAIEGEVHAPVVVINGELTGDVHAAERVELAAQARVAGNVHYSVVEMSAGAQLTGRLVHVQAQAQALPAPEGRVPEMAAAT</sequence>
<keyword evidence="3" id="KW-1185">Reference proteome</keyword>
<dbReference type="InterPro" id="IPR007607">
    <property type="entry name" value="BacA/B"/>
</dbReference>
<proteinExistence type="inferred from homology"/>
<dbReference type="OrthoDB" id="5294247at2"/>
<name>A0A921P3J5_9GAMM</name>
<reference evidence="2" key="1">
    <citation type="submission" date="2017-10" db="EMBL/GenBank/DDBJ databases">
        <title>Whole genome sequencing of members of genus Pseudoxanthomonas.</title>
        <authorList>
            <person name="Kumar S."/>
            <person name="Bansal K."/>
            <person name="Kaur A."/>
            <person name="Patil P."/>
            <person name="Sharma S."/>
            <person name="Patil P.B."/>
        </authorList>
    </citation>
    <scope>NUCLEOTIDE SEQUENCE</scope>
    <source>
        <strain evidence="2">DSM 22914</strain>
    </source>
</reference>
<organism evidence="2 3">
    <name type="scientific">Pseudoxanthomonas taiwanensis</name>
    <dbReference type="NCBI Taxonomy" id="176598"/>
    <lineage>
        <taxon>Bacteria</taxon>
        <taxon>Pseudomonadati</taxon>
        <taxon>Pseudomonadota</taxon>
        <taxon>Gammaproteobacteria</taxon>
        <taxon>Lysobacterales</taxon>
        <taxon>Lysobacteraceae</taxon>
        <taxon>Pseudoxanthomonas</taxon>
    </lineage>
</organism>
<comment type="caution">
    <text evidence="2">The sequence shown here is derived from an EMBL/GenBank/DDBJ whole genome shotgun (WGS) entry which is preliminary data.</text>
</comment>
<evidence type="ECO:0000256" key="1">
    <source>
        <dbReference type="ARBA" id="ARBA00044755"/>
    </source>
</evidence>